<gene>
    <name evidence="1" type="ORF">SPELUC_LOCUS4551</name>
</gene>
<dbReference type="Proteomes" id="UP000789366">
    <property type="component" value="Unassembled WGS sequence"/>
</dbReference>
<comment type="caution">
    <text evidence="1">The sequence shown here is derived from an EMBL/GenBank/DDBJ whole genome shotgun (WGS) entry which is preliminary data.</text>
</comment>
<proteinExistence type="predicted"/>
<sequence length="642" mass="67429">MNCLFIIFILCILATNLDASIELGHLDRRQNNNTVNQASTATSGIACPTAPVVITTTVNSSASTVSTVTGSTTSFVTITGQPVPNVITATLPAIDFNKPLTARNEDIPSEAYEVAPDFKSITSKRGFSNCGGIMNLSDFRILYSASKKTFIPYFKGRTPVVVNNAKARLYVQVYGTSVALEFNGPCFGADSSSPCTSGNVIDSGNTFNDPVAQKVGESLIKYGYFSLIESLGGYAILTIQTGNNDPYLACAITKIADDDNMADTLVSPSAAAAYTATSAAVGVVCLALAAGGVVTVATVGTDAPPQDANLDNGDDGCYENNIGHDQQPIDQEHHTSTDMKTYYEGGGDSTDISHGGGKDISTDITHGGGEEIGNNISHGGGEEIGNNISRGGGEEIGNNISHGGGEEIGNNIGHGGGKEISNNISHGGGKEIPANTGQYIGGEMGVAPNGGDPQVTSHVQYPSFYDFMFYTQSIIATGWISLNLTSEYRKFTSTFSWACAQGFINLNILVSAANNLRYGICSIIVSMNTNVTSAPGTCVDSDNGYMLPPVGSSTSLKFGNDFPTSTSQPVVNPNGFDSYAHIIGIPVEDLPFASMIGFLVVMAIAITTVLLGAIIASIVIKFRQNAPEIWIMMRNNIHLFLF</sequence>
<keyword evidence="2" id="KW-1185">Reference proteome</keyword>
<name>A0ACA9LNJ5_9GLOM</name>
<feature type="non-terminal residue" evidence="1">
    <location>
        <position position="642"/>
    </location>
</feature>
<organism evidence="1 2">
    <name type="scientific">Cetraspora pellucida</name>
    <dbReference type="NCBI Taxonomy" id="1433469"/>
    <lineage>
        <taxon>Eukaryota</taxon>
        <taxon>Fungi</taxon>
        <taxon>Fungi incertae sedis</taxon>
        <taxon>Mucoromycota</taxon>
        <taxon>Glomeromycotina</taxon>
        <taxon>Glomeromycetes</taxon>
        <taxon>Diversisporales</taxon>
        <taxon>Gigasporaceae</taxon>
        <taxon>Cetraspora</taxon>
    </lineage>
</organism>
<dbReference type="EMBL" id="CAJVPW010004127">
    <property type="protein sequence ID" value="CAG8535309.1"/>
    <property type="molecule type" value="Genomic_DNA"/>
</dbReference>
<accession>A0ACA9LNJ5</accession>
<evidence type="ECO:0000313" key="1">
    <source>
        <dbReference type="EMBL" id="CAG8535309.1"/>
    </source>
</evidence>
<protein>
    <submittedName>
        <fullName evidence="1">3312_t:CDS:1</fullName>
    </submittedName>
</protein>
<reference evidence="1" key="1">
    <citation type="submission" date="2021-06" db="EMBL/GenBank/DDBJ databases">
        <authorList>
            <person name="Kallberg Y."/>
            <person name="Tangrot J."/>
            <person name="Rosling A."/>
        </authorList>
    </citation>
    <scope>NUCLEOTIDE SEQUENCE</scope>
    <source>
        <strain evidence="1">28 12/20/2015</strain>
    </source>
</reference>
<evidence type="ECO:0000313" key="2">
    <source>
        <dbReference type="Proteomes" id="UP000789366"/>
    </source>
</evidence>